<protein>
    <submittedName>
        <fullName evidence="2">Uncharacterized protein</fullName>
    </submittedName>
</protein>
<feature type="transmembrane region" description="Helical" evidence="1">
    <location>
        <begin position="34"/>
        <end position="51"/>
    </location>
</feature>
<keyword evidence="1" id="KW-0812">Transmembrane</keyword>
<feature type="non-terminal residue" evidence="2">
    <location>
        <position position="52"/>
    </location>
</feature>
<keyword evidence="1" id="KW-1133">Transmembrane helix</keyword>
<keyword evidence="1" id="KW-0472">Membrane</keyword>
<reference evidence="2" key="1">
    <citation type="journal article" date="2014" name="Front. Microbiol.">
        <title>High frequency of phylogenetically diverse reductive dehalogenase-homologous genes in deep subseafloor sedimentary metagenomes.</title>
        <authorList>
            <person name="Kawai M."/>
            <person name="Futagami T."/>
            <person name="Toyoda A."/>
            <person name="Takaki Y."/>
            <person name="Nishi S."/>
            <person name="Hori S."/>
            <person name="Arai W."/>
            <person name="Tsubouchi T."/>
            <person name="Morono Y."/>
            <person name="Uchiyama I."/>
            <person name="Ito T."/>
            <person name="Fujiyama A."/>
            <person name="Inagaki F."/>
            <person name="Takami H."/>
        </authorList>
    </citation>
    <scope>NUCLEOTIDE SEQUENCE</scope>
    <source>
        <strain evidence="2">Expedition CK06-06</strain>
    </source>
</reference>
<accession>X0S9D4</accession>
<name>X0S9D4_9ZZZZ</name>
<comment type="caution">
    <text evidence="2">The sequence shown here is derived from an EMBL/GenBank/DDBJ whole genome shotgun (WGS) entry which is preliminary data.</text>
</comment>
<dbReference type="EMBL" id="BARS01000140">
    <property type="protein sequence ID" value="GAF72527.1"/>
    <property type="molecule type" value="Genomic_DNA"/>
</dbReference>
<evidence type="ECO:0000313" key="2">
    <source>
        <dbReference type="EMBL" id="GAF72527.1"/>
    </source>
</evidence>
<proteinExistence type="predicted"/>
<gene>
    <name evidence="2" type="ORF">S01H1_00404</name>
</gene>
<dbReference type="AlphaFoldDB" id="X0S9D4"/>
<sequence length="52" mass="5858">MYTIGIAYSFELTKACTNQIKSLKRKVKNHNSKFKAISVCCILYIALQVAFG</sequence>
<organism evidence="2">
    <name type="scientific">marine sediment metagenome</name>
    <dbReference type="NCBI Taxonomy" id="412755"/>
    <lineage>
        <taxon>unclassified sequences</taxon>
        <taxon>metagenomes</taxon>
        <taxon>ecological metagenomes</taxon>
    </lineage>
</organism>
<evidence type="ECO:0000256" key="1">
    <source>
        <dbReference type="SAM" id="Phobius"/>
    </source>
</evidence>